<reference evidence="2" key="1">
    <citation type="submission" date="2017-12" db="EMBL/GenBank/DDBJ databases">
        <title>Gene loss provides genomic basis for host adaptation in cereal stripe rust fungi.</title>
        <authorList>
            <person name="Xia C."/>
        </authorList>
    </citation>
    <scope>NUCLEOTIDE SEQUENCE [LARGE SCALE GENOMIC DNA]</scope>
    <source>
        <strain evidence="2">93-210</strain>
    </source>
</reference>
<evidence type="ECO:0008006" key="4">
    <source>
        <dbReference type="Google" id="ProtNLM"/>
    </source>
</evidence>
<dbReference type="VEuPathDB" id="FungiDB:PSTT_12285"/>
<name>A0A2S4UWS4_9BASI</name>
<feature type="non-terminal residue" evidence="2">
    <location>
        <position position="205"/>
    </location>
</feature>
<dbReference type="Proteomes" id="UP000239156">
    <property type="component" value="Unassembled WGS sequence"/>
</dbReference>
<proteinExistence type="predicted"/>
<keyword evidence="3" id="KW-1185">Reference proteome</keyword>
<comment type="caution">
    <text evidence="2">The sequence shown here is derived from an EMBL/GenBank/DDBJ whole genome shotgun (WGS) entry which is preliminary data.</text>
</comment>
<dbReference type="EMBL" id="PKSL01000154">
    <property type="protein sequence ID" value="POW01726.1"/>
    <property type="molecule type" value="Genomic_DNA"/>
</dbReference>
<accession>A0A2S4UWS4</accession>
<evidence type="ECO:0000313" key="3">
    <source>
        <dbReference type="Proteomes" id="UP000239156"/>
    </source>
</evidence>
<dbReference type="VEuPathDB" id="FungiDB:PSHT_03554"/>
<gene>
    <name evidence="2" type="ORF">PSTT_12285</name>
</gene>
<dbReference type="AlphaFoldDB" id="A0A2S4UWS4"/>
<organism evidence="2 3">
    <name type="scientific">Puccinia striiformis</name>
    <dbReference type="NCBI Taxonomy" id="27350"/>
    <lineage>
        <taxon>Eukaryota</taxon>
        <taxon>Fungi</taxon>
        <taxon>Dikarya</taxon>
        <taxon>Basidiomycota</taxon>
        <taxon>Pucciniomycotina</taxon>
        <taxon>Pucciniomycetes</taxon>
        <taxon>Pucciniales</taxon>
        <taxon>Pucciniaceae</taxon>
        <taxon>Puccinia</taxon>
    </lineage>
</organism>
<sequence>MKLLTPVTVLLFSITGLVYGSEFDDWCGLHFGYVQKPWALCGRAKYLNDDPTQELSNWDLQPQTGCKPVRIDPDAIPFCCSGWANDQVKKPSQNANTIDAGRLSGPKSGTKLPARIRTRLHPPGEVSAVSMRTGNKIAKYLNDDPKQGIWNWDLQPQDGCQPVHIDPSSIPFCCSGWTNDRIQETAQLAKTIDAGKVNKECHRLA</sequence>
<evidence type="ECO:0000313" key="2">
    <source>
        <dbReference type="EMBL" id="POW01726.1"/>
    </source>
</evidence>
<evidence type="ECO:0000256" key="1">
    <source>
        <dbReference type="SAM" id="SignalP"/>
    </source>
</evidence>
<feature type="signal peptide" evidence="1">
    <location>
        <begin position="1"/>
        <end position="20"/>
    </location>
</feature>
<keyword evidence="1" id="KW-0732">Signal</keyword>
<feature type="chain" id="PRO_5015391505" description="Secreted protein" evidence="1">
    <location>
        <begin position="21"/>
        <end position="205"/>
    </location>
</feature>
<protein>
    <recommendedName>
        <fullName evidence="4">Secreted protein</fullName>
    </recommendedName>
</protein>